<dbReference type="OrthoDB" id="306763at2759"/>
<feature type="region of interest" description="Disordered" evidence="2">
    <location>
        <begin position="302"/>
        <end position="325"/>
    </location>
</feature>
<dbReference type="PROSITE" id="PS50158">
    <property type="entry name" value="ZF_CCHC"/>
    <property type="match status" value="1"/>
</dbReference>
<dbReference type="EMBL" id="CAJNIZ010015971">
    <property type="protein sequence ID" value="CAE7379807.1"/>
    <property type="molecule type" value="Genomic_DNA"/>
</dbReference>
<proteinExistence type="predicted"/>
<dbReference type="AlphaFoldDB" id="A0A812Q1L9"/>
<dbReference type="Proteomes" id="UP000649617">
    <property type="component" value="Unassembled WGS sequence"/>
</dbReference>
<keyword evidence="5" id="KW-1185">Reference proteome</keyword>
<dbReference type="Gene3D" id="2.40.70.10">
    <property type="entry name" value="Acid Proteases"/>
    <property type="match status" value="1"/>
</dbReference>
<dbReference type="Pfam" id="PF07727">
    <property type="entry name" value="RVT_2"/>
    <property type="match status" value="1"/>
</dbReference>
<feature type="non-terminal residue" evidence="4">
    <location>
        <position position="1"/>
    </location>
</feature>
<keyword evidence="1" id="KW-0479">Metal-binding</keyword>
<keyword evidence="1" id="KW-0862">Zinc</keyword>
<gene>
    <name evidence="4" type="primary">RE1</name>
    <name evidence="4" type="ORF">SPIL2461_LOCUS9251</name>
</gene>
<reference evidence="4" key="1">
    <citation type="submission" date="2021-02" db="EMBL/GenBank/DDBJ databases">
        <authorList>
            <person name="Dougan E. K."/>
            <person name="Rhodes N."/>
            <person name="Thang M."/>
            <person name="Chan C."/>
        </authorList>
    </citation>
    <scope>NUCLEOTIDE SEQUENCE</scope>
</reference>
<dbReference type="GO" id="GO:0003676">
    <property type="term" value="F:nucleic acid binding"/>
    <property type="evidence" value="ECO:0007669"/>
    <property type="project" value="InterPro"/>
</dbReference>
<dbReference type="GO" id="GO:0008270">
    <property type="term" value="F:zinc ion binding"/>
    <property type="evidence" value="ECO:0007669"/>
    <property type="project" value="UniProtKB-KW"/>
</dbReference>
<dbReference type="Pfam" id="PF14787">
    <property type="entry name" value="zf-CCHC_5"/>
    <property type="match status" value="1"/>
</dbReference>
<dbReference type="SUPFAM" id="SSF57756">
    <property type="entry name" value="Retrovirus zinc finger-like domains"/>
    <property type="match status" value="1"/>
</dbReference>
<dbReference type="InterPro" id="IPR021109">
    <property type="entry name" value="Peptidase_aspartic_dom_sf"/>
</dbReference>
<feature type="compositionally biased region" description="Low complexity" evidence="2">
    <location>
        <begin position="311"/>
        <end position="324"/>
    </location>
</feature>
<evidence type="ECO:0000313" key="4">
    <source>
        <dbReference type="EMBL" id="CAE7379807.1"/>
    </source>
</evidence>
<protein>
    <submittedName>
        <fullName evidence="4">RE1 protein</fullName>
    </submittedName>
</protein>
<evidence type="ECO:0000256" key="1">
    <source>
        <dbReference type="PROSITE-ProRule" id="PRU00047"/>
    </source>
</evidence>
<sequence length="991" mass="109945">MDERSLKRFSGEDDDAGKMLKRWKAWALAKMLTVKDLQKTQRGPWLFTLLDGKALEACEHLELEALAKEDGDQQVWTLLEQRFPEKEAHDQMGEALGEVFGLAAKDSESMKDWTSRVQETFSRCRRKANVDFPTQARGWIMLHCAGLTEEQKAIVKAKTQGSLDMDTVSAGIRSCFPTFRASSVKARKPTSVMLAEDAADQGASDEVADSEFDDVEAFLAEHNLNQDVLEEAVSETEAAEALEISWKERRSEINRLNKSRQFSAADSSRRSFRVEVAELKRRTKCRKCGRVGHWARECRARTNASGQPLQSGSLNSASSGVSTSKMPSETLFDQIYFVGAAEEEVMAASLVSSPGHGVVDSGCGKTLIGEETLRAMEPLLRGRKVIRSEQKNSFRFGNGALEESTVMARIPVAIQQKTGVVDAAVIKGKAPLLLGRPTLERLGMILNFQEGSALLLGDQVPVKLTRNSAGQLLIDLTQFPDEDSQSPVIVAELFSPPRFRTEAALCQPCEDEGTRVRHTAAEAHWQTGKVERHGGLFATVLARVLAEVNLLVDNPNPIANDAVLTDSAVDSQQRIRLAARQALVASQDCRALRDALRARPRLRRDFESGPLKPQFRPLYAHQPPGGVPGLDPSDVIEVTGNVYGLNDAPFWWWETFDAEARAVGFERSQFDNCVYYFRSGGALTGILGAHVDDSITGGEGSAYEEAIRKLKARFPYRKWRIGSGEFCGVMYCQDPSSFEISYSQKEYAQHLRPVSLSKARAAQKEQPASAREISALRGLNGAANWLANQTRPDIAVQVSMSQQSFPNPLIKDIVYANQMVHRARQYKDVEIKVRAIDFNQLSICMHSDAAWSNAKEDRTQAGYLLAFTDHRLKENESAPWSPFHWRSYRLQRVVPSTLGGEAQAFSNASAVAEWMSLLIAEAKEGSFDLRTCQSQLRSTPIVGITDCKSLFDHDKSDPADLLRAALDLGQYQLSEEATVLKVKKQAREHVK</sequence>
<dbReference type="SMART" id="SM00343">
    <property type="entry name" value="ZnF_C2HC"/>
    <property type="match status" value="1"/>
</dbReference>
<evidence type="ECO:0000313" key="5">
    <source>
        <dbReference type="Proteomes" id="UP000649617"/>
    </source>
</evidence>
<organism evidence="4 5">
    <name type="scientific">Symbiodinium pilosum</name>
    <name type="common">Dinoflagellate</name>
    <dbReference type="NCBI Taxonomy" id="2952"/>
    <lineage>
        <taxon>Eukaryota</taxon>
        <taxon>Sar</taxon>
        <taxon>Alveolata</taxon>
        <taxon>Dinophyceae</taxon>
        <taxon>Suessiales</taxon>
        <taxon>Symbiodiniaceae</taxon>
        <taxon>Symbiodinium</taxon>
    </lineage>
</organism>
<evidence type="ECO:0000259" key="3">
    <source>
        <dbReference type="PROSITE" id="PS50158"/>
    </source>
</evidence>
<dbReference type="InterPro" id="IPR001878">
    <property type="entry name" value="Znf_CCHC"/>
</dbReference>
<evidence type="ECO:0000256" key="2">
    <source>
        <dbReference type="SAM" id="MobiDB-lite"/>
    </source>
</evidence>
<dbReference type="InterPro" id="IPR036875">
    <property type="entry name" value="Znf_CCHC_sf"/>
</dbReference>
<name>A0A812Q1L9_SYMPI</name>
<dbReference type="InterPro" id="IPR013103">
    <property type="entry name" value="RVT_2"/>
</dbReference>
<accession>A0A812Q1L9</accession>
<feature type="domain" description="CCHC-type" evidence="3">
    <location>
        <begin position="284"/>
        <end position="299"/>
    </location>
</feature>
<comment type="caution">
    <text evidence="4">The sequence shown here is derived from an EMBL/GenBank/DDBJ whole genome shotgun (WGS) entry which is preliminary data.</text>
</comment>
<dbReference type="Gene3D" id="4.10.60.10">
    <property type="entry name" value="Zinc finger, CCHC-type"/>
    <property type="match status" value="1"/>
</dbReference>
<keyword evidence="1" id="KW-0863">Zinc-finger</keyword>